<dbReference type="GO" id="GO:0005524">
    <property type="term" value="F:ATP binding"/>
    <property type="evidence" value="ECO:0007669"/>
    <property type="project" value="UniProtKB-UniRule"/>
</dbReference>
<evidence type="ECO:0000256" key="14">
    <source>
        <dbReference type="ARBA" id="ARBA00049494"/>
    </source>
</evidence>
<dbReference type="NCBIfam" id="NF004160">
    <property type="entry name" value="PRK05627.1-3"/>
    <property type="match status" value="1"/>
</dbReference>
<evidence type="ECO:0000256" key="2">
    <source>
        <dbReference type="ARBA" id="ARBA00004726"/>
    </source>
</evidence>
<keyword evidence="4 15" id="KW-0285">Flavoprotein</keyword>
<feature type="domain" description="Riboflavin kinase" evidence="16">
    <location>
        <begin position="177"/>
        <end position="303"/>
    </location>
</feature>
<evidence type="ECO:0000256" key="10">
    <source>
        <dbReference type="ARBA" id="ARBA00022827"/>
    </source>
</evidence>
<dbReference type="InterPro" id="IPR015864">
    <property type="entry name" value="FAD_synthase"/>
</dbReference>
<keyword evidence="18" id="KW-1185">Reference proteome</keyword>
<keyword evidence="8 15" id="KW-0547">Nucleotide-binding</keyword>
<evidence type="ECO:0000259" key="16">
    <source>
        <dbReference type="SMART" id="SM00904"/>
    </source>
</evidence>
<dbReference type="GO" id="GO:0009398">
    <property type="term" value="P:FMN biosynthetic process"/>
    <property type="evidence" value="ECO:0007669"/>
    <property type="project" value="UniProtKB-UniRule"/>
</dbReference>
<dbReference type="eggNOG" id="COG0196">
    <property type="taxonomic scope" value="Bacteria"/>
</dbReference>
<dbReference type="FunFam" id="3.40.50.620:FF:000021">
    <property type="entry name" value="Riboflavin biosynthesis protein"/>
    <property type="match status" value="1"/>
</dbReference>
<dbReference type="InterPro" id="IPR015865">
    <property type="entry name" value="Riboflavin_kinase_bac/euk"/>
</dbReference>
<dbReference type="NCBIfam" id="NF004162">
    <property type="entry name" value="PRK05627.1-5"/>
    <property type="match status" value="1"/>
</dbReference>
<dbReference type="AlphaFoldDB" id="E0I493"/>
<keyword evidence="10 15" id="KW-0274">FAD</keyword>
<reference evidence="17 18" key="1">
    <citation type="submission" date="2010-07" db="EMBL/GenBank/DDBJ databases">
        <title>The draft genome of Paenibacillus curdlanolyticus YK9.</title>
        <authorList>
            <consortium name="US DOE Joint Genome Institute (JGI-PGF)"/>
            <person name="Lucas S."/>
            <person name="Copeland A."/>
            <person name="Lapidus A."/>
            <person name="Cheng J.-F."/>
            <person name="Bruce D."/>
            <person name="Goodwin L."/>
            <person name="Pitluck S."/>
            <person name="Land M.L."/>
            <person name="Hauser L."/>
            <person name="Chang Y.-J."/>
            <person name="Jeffries C."/>
            <person name="Anderson I.J."/>
            <person name="Johnson E."/>
            <person name="Loganathan U."/>
            <person name="Mulhopadhyay B."/>
            <person name="Kyrpides N."/>
            <person name="Woyke T.J."/>
        </authorList>
    </citation>
    <scope>NUCLEOTIDE SEQUENCE [LARGE SCALE GENOMIC DNA]</scope>
    <source>
        <strain evidence="17 18">YK9</strain>
    </source>
</reference>
<dbReference type="InterPro" id="IPR002606">
    <property type="entry name" value="Riboflavin_kinase_bac"/>
</dbReference>
<evidence type="ECO:0000256" key="1">
    <source>
        <dbReference type="ARBA" id="ARBA00002121"/>
    </source>
</evidence>
<keyword evidence="6 15" id="KW-0808">Transferase</keyword>
<gene>
    <name evidence="17" type="ORF">PaecuDRAFT_0618</name>
</gene>
<dbReference type="GO" id="GO:0003919">
    <property type="term" value="F:FMN adenylyltransferase activity"/>
    <property type="evidence" value="ECO:0007669"/>
    <property type="project" value="UniProtKB-UniRule"/>
</dbReference>
<comment type="catalytic activity">
    <reaction evidence="14 15">
        <text>FMN + ATP + H(+) = FAD + diphosphate</text>
        <dbReference type="Rhea" id="RHEA:17237"/>
        <dbReference type="ChEBI" id="CHEBI:15378"/>
        <dbReference type="ChEBI" id="CHEBI:30616"/>
        <dbReference type="ChEBI" id="CHEBI:33019"/>
        <dbReference type="ChEBI" id="CHEBI:57692"/>
        <dbReference type="ChEBI" id="CHEBI:58210"/>
        <dbReference type="EC" id="2.7.7.2"/>
    </reaction>
</comment>
<dbReference type="InterPro" id="IPR014729">
    <property type="entry name" value="Rossmann-like_a/b/a_fold"/>
</dbReference>
<dbReference type="Gene3D" id="2.40.30.30">
    <property type="entry name" value="Riboflavin kinase-like"/>
    <property type="match status" value="1"/>
</dbReference>
<dbReference type="GO" id="GO:0006747">
    <property type="term" value="P:FAD biosynthetic process"/>
    <property type="evidence" value="ECO:0007669"/>
    <property type="project" value="UniProtKB-UniRule"/>
</dbReference>
<dbReference type="PIRSF" id="PIRSF004491">
    <property type="entry name" value="FAD_Synth"/>
    <property type="match status" value="1"/>
</dbReference>
<evidence type="ECO:0000256" key="5">
    <source>
        <dbReference type="ARBA" id="ARBA00022643"/>
    </source>
</evidence>
<evidence type="ECO:0000256" key="15">
    <source>
        <dbReference type="PIRNR" id="PIRNR004491"/>
    </source>
</evidence>
<name>E0I493_9BACL</name>
<dbReference type="NCBIfam" id="TIGR00083">
    <property type="entry name" value="ribF"/>
    <property type="match status" value="1"/>
</dbReference>
<dbReference type="GO" id="GO:0008531">
    <property type="term" value="F:riboflavin kinase activity"/>
    <property type="evidence" value="ECO:0007669"/>
    <property type="project" value="UniProtKB-UniRule"/>
</dbReference>
<proteinExistence type="inferred from homology"/>
<evidence type="ECO:0000256" key="9">
    <source>
        <dbReference type="ARBA" id="ARBA00022777"/>
    </source>
</evidence>
<dbReference type="SUPFAM" id="SSF82114">
    <property type="entry name" value="Riboflavin kinase-like"/>
    <property type="match status" value="1"/>
</dbReference>
<comment type="catalytic activity">
    <reaction evidence="13 15">
        <text>riboflavin + ATP = FMN + ADP + H(+)</text>
        <dbReference type="Rhea" id="RHEA:14357"/>
        <dbReference type="ChEBI" id="CHEBI:15378"/>
        <dbReference type="ChEBI" id="CHEBI:30616"/>
        <dbReference type="ChEBI" id="CHEBI:57986"/>
        <dbReference type="ChEBI" id="CHEBI:58210"/>
        <dbReference type="ChEBI" id="CHEBI:456216"/>
        <dbReference type="EC" id="2.7.1.26"/>
    </reaction>
</comment>
<dbReference type="Gene3D" id="3.40.50.620">
    <property type="entry name" value="HUPs"/>
    <property type="match status" value="1"/>
</dbReference>
<dbReference type="GO" id="GO:0009231">
    <property type="term" value="P:riboflavin biosynthetic process"/>
    <property type="evidence" value="ECO:0007669"/>
    <property type="project" value="InterPro"/>
</dbReference>
<keyword evidence="5 15" id="KW-0288">FMN</keyword>
<dbReference type="SUPFAM" id="SSF52374">
    <property type="entry name" value="Nucleotidylyl transferase"/>
    <property type="match status" value="1"/>
</dbReference>
<evidence type="ECO:0000256" key="11">
    <source>
        <dbReference type="ARBA" id="ARBA00022840"/>
    </source>
</evidence>
<dbReference type="InterPro" id="IPR023465">
    <property type="entry name" value="Riboflavin_kinase_dom_sf"/>
</dbReference>
<keyword evidence="12" id="KW-0511">Multifunctional enzyme</keyword>
<dbReference type="EC" id="2.7.7.2" evidence="15"/>
<dbReference type="UniPathway" id="UPA00276">
    <property type="reaction ID" value="UER00406"/>
</dbReference>
<dbReference type="EMBL" id="AEDD01000001">
    <property type="protein sequence ID" value="EFM13107.1"/>
    <property type="molecule type" value="Genomic_DNA"/>
</dbReference>
<dbReference type="InterPro" id="IPR023468">
    <property type="entry name" value="Riboflavin_kinase"/>
</dbReference>
<dbReference type="Proteomes" id="UP000005387">
    <property type="component" value="Unassembled WGS sequence"/>
</dbReference>
<comment type="similarity">
    <text evidence="15">Belongs to the ribF family.</text>
</comment>
<keyword evidence="11 15" id="KW-0067">ATP-binding</keyword>
<keyword evidence="7 15" id="KW-0548">Nucleotidyltransferase</keyword>
<dbReference type="FunFam" id="2.40.30.30:FF:000003">
    <property type="entry name" value="Riboflavin biosynthesis protein"/>
    <property type="match status" value="1"/>
</dbReference>
<accession>E0I493</accession>
<evidence type="ECO:0000313" key="17">
    <source>
        <dbReference type="EMBL" id="EFM13107.1"/>
    </source>
</evidence>
<evidence type="ECO:0000256" key="13">
    <source>
        <dbReference type="ARBA" id="ARBA00047880"/>
    </source>
</evidence>
<dbReference type="PANTHER" id="PTHR22749:SF6">
    <property type="entry name" value="RIBOFLAVIN KINASE"/>
    <property type="match status" value="1"/>
</dbReference>
<dbReference type="Pfam" id="PF06574">
    <property type="entry name" value="FAD_syn"/>
    <property type="match status" value="1"/>
</dbReference>
<sequence>MTTVTDAGEELSIAIGHFDGVHKGHQDVIRRAVEAAGNQQRKSAVLTFHPHPKDVLSHGDQYVSCLTPLDAKLERFAELGVDYTFVMKFDQDFANVSPERFVSDVLVPLGVRHAVIGFDFHFGHRGAGDAGMLTSLGSELNITTEVVEPLLLNGKKVSSTYVREALGEGDAELAKYLLGRPYEVNGTVVHGHARGRTIGFPTANIGLTAPYVTPRLGVYAVFAEVGGVTYPAVMNHGMKPTFKDGETAPVMEVHLFDFSGDLYDQTMTVRFHTFLRAERKFDSIDELIAQIGRDRDEARDRLIQADEAALSSTKRPV</sequence>
<evidence type="ECO:0000256" key="4">
    <source>
        <dbReference type="ARBA" id="ARBA00022630"/>
    </source>
</evidence>
<comment type="pathway">
    <text evidence="2 15">Cofactor biosynthesis; FAD biosynthesis; FAD from FMN: step 1/1.</text>
</comment>
<evidence type="ECO:0000256" key="3">
    <source>
        <dbReference type="ARBA" id="ARBA00005201"/>
    </source>
</evidence>
<keyword evidence="9 15" id="KW-0418">Kinase</keyword>
<dbReference type="PANTHER" id="PTHR22749">
    <property type="entry name" value="RIBOFLAVIN KINASE/FMN ADENYLYLTRANSFERASE"/>
    <property type="match status" value="1"/>
</dbReference>
<dbReference type="EC" id="2.7.1.26" evidence="15"/>
<dbReference type="STRING" id="717606.PaecuDRAFT_0618"/>
<evidence type="ECO:0000256" key="7">
    <source>
        <dbReference type="ARBA" id="ARBA00022695"/>
    </source>
</evidence>
<dbReference type="UniPathway" id="UPA00277">
    <property type="reaction ID" value="UER00407"/>
</dbReference>
<evidence type="ECO:0000313" key="18">
    <source>
        <dbReference type="Proteomes" id="UP000005387"/>
    </source>
</evidence>
<protein>
    <recommendedName>
        <fullName evidence="15">Riboflavin biosynthesis protein</fullName>
    </recommendedName>
    <domain>
        <recommendedName>
            <fullName evidence="15">Riboflavin kinase</fullName>
            <ecNumber evidence="15">2.7.1.26</ecNumber>
        </recommendedName>
        <alternativeName>
            <fullName evidence="15">Flavokinase</fullName>
        </alternativeName>
    </domain>
    <domain>
        <recommendedName>
            <fullName evidence="15">FMN adenylyltransferase</fullName>
            <ecNumber evidence="15">2.7.7.2</ecNumber>
        </recommendedName>
        <alternativeName>
            <fullName evidence="15">FAD pyrophosphorylase</fullName>
        </alternativeName>
        <alternativeName>
            <fullName evidence="15">FAD synthase</fullName>
        </alternativeName>
    </domain>
</protein>
<comment type="function">
    <text evidence="1">Catalyzes the phosphorylation of riboflavin to FMN followed by the adenylation of FMN to FAD.</text>
</comment>
<organism evidence="17 18">
    <name type="scientific">Paenibacillus curdlanolyticus YK9</name>
    <dbReference type="NCBI Taxonomy" id="717606"/>
    <lineage>
        <taxon>Bacteria</taxon>
        <taxon>Bacillati</taxon>
        <taxon>Bacillota</taxon>
        <taxon>Bacilli</taxon>
        <taxon>Bacillales</taxon>
        <taxon>Paenibacillaceae</taxon>
        <taxon>Paenibacillus</taxon>
    </lineage>
</organism>
<comment type="pathway">
    <text evidence="3 15">Cofactor biosynthesis; FMN biosynthesis; FMN from riboflavin (ATP route): step 1/1.</text>
</comment>
<dbReference type="CDD" id="cd02064">
    <property type="entry name" value="FAD_synthetase_N"/>
    <property type="match status" value="1"/>
</dbReference>
<dbReference type="Pfam" id="PF01687">
    <property type="entry name" value="Flavokinase"/>
    <property type="match status" value="1"/>
</dbReference>
<evidence type="ECO:0000256" key="6">
    <source>
        <dbReference type="ARBA" id="ARBA00022679"/>
    </source>
</evidence>
<evidence type="ECO:0000256" key="8">
    <source>
        <dbReference type="ARBA" id="ARBA00022741"/>
    </source>
</evidence>
<evidence type="ECO:0000256" key="12">
    <source>
        <dbReference type="ARBA" id="ARBA00023268"/>
    </source>
</evidence>
<dbReference type="SMART" id="SM00904">
    <property type="entry name" value="Flavokinase"/>
    <property type="match status" value="1"/>
</dbReference>